<name>A0ABS5QL23_9PROT</name>
<evidence type="ECO:0000256" key="1">
    <source>
        <dbReference type="SAM" id="Phobius"/>
    </source>
</evidence>
<dbReference type="EMBL" id="JAHCDA010000005">
    <property type="protein sequence ID" value="MBS7813393.1"/>
    <property type="molecule type" value="Genomic_DNA"/>
</dbReference>
<evidence type="ECO:0000313" key="3">
    <source>
        <dbReference type="Proteomes" id="UP000766336"/>
    </source>
</evidence>
<accession>A0ABS5QL23</accession>
<keyword evidence="1" id="KW-0472">Membrane</keyword>
<proteinExistence type="predicted"/>
<feature type="transmembrane region" description="Helical" evidence="1">
    <location>
        <begin position="6"/>
        <end position="27"/>
    </location>
</feature>
<dbReference type="Proteomes" id="UP000766336">
    <property type="component" value="Unassembled WGS sequence"/>
</dbReference>
<keyword evidence="3" id="KW-1185">Reference proteome</keyword>
<dbReference type="Pfam" id="PF14023">
    <property type="entry name" value="Bestrophin-like"/>
    <property type="match status" value="1"/>
</dbReference>
<evidence type="ECO:0000313" key="2">
    <source>
        <dbReference type="EMBL" id="MBS7813393.1"/>
    </source>
</evidence>
<keyword evidence="1" id="KW-0812">Transmembrane</keyword>
<reference evidence="2 3" key="1">
    <citation type="submission" date="2021-05" db="EMBL/GenBank/DDBJ databases">
        <title>Roseococcus sp. XZZS9, whole genome shotgun sequencing project.</title>
        <authorList>
            <person name="Zhao G."/>
            <person name="Shen L."/>
        </authorList>
    </citation>
    <scope>NUCLEOTIDE SEQUENCE [LARGE SCALE GENOMIC DNA]</scope>
    <source>
        <strain evidence="2 3">XZZS9</strain>
    </source>
</reference>
<comment type="caution">
    <text evidence="2">The sequence shown here is derived from an EMBL/GenBank/DDBJ whole genome shotgun (WGS) entry which is preliminary data.</text>
</comment>
<dbReference type="RefSeq" id="WP_213672102.1">
    <property type="nucleotide sequence ID" value="NZ_JAHCDA010000005.1"/>
</dbReference>
<feature type="transmembrane region" description="Helical" evidence="1">
    <location>
        <begin position="217"/>
        <end position="237"/>
    </location>
</feature>
<gene>
    <name evidence="2" type="ORF">KHU32_20805</name>
</gene>
<feature type="transmembrane region" description="Helical" evidence="1">
    <location>
        <begin position="39"/>
        <end position="59"/>
    </location>
</feature>
<protein>
    <submittedName>
        <fullName evidence="2">DUF4239 domain-containing protein</fullName>
    </submittedName>
</protein>
<dbReference type="InterPro" id="IPR025333">
    <property type="entry name" value="DUF4239"/>
</dbReference>
<feature type="transmembrane region" description="Helical" evidence="1">
    <location>
        <begin position="191"/>
        <end position="210"/>
    </location>
</feature>
<organism evidence="2 3">
    <name type="scientific">Roseococcus pinisoli</name>
    <dbReference type="NCBI Taxonomy" id="2835040"/>
    <lineage>
        <taxon>Bacteria</taxon>
        <taxon>Pseudomonadati</taxon>
        <taxon>Pseudomonadota</taxon>
        <taxon>Alphaproteobacteria</taxon>
        <taxon>Acetobacterales</taxon>
        <taxon>Roseomonadaceae</taxon>
        <taxon>Roseococcus</taxon>
    </lineage>
</organism>
<keyword evidence="1" id="KW-1133">Transmembrane helix</keyword>
<sequence>MEIVYGFGFLILFCMSALCGVVLRIRLPREHISQENMDAVRLVTGLLVTFAALVLSLQLSTTRSAFDSANRNRSLYAAQLARLDQCVRNLGPSFDETRLKLRQYTAAVIGSTWPSEPAPVFSGMPDVRHMAIRGEDPTLSGLLNEIGLALNAADPSGAALANTAHRCREDYGKMLENRWAVIEDAQAPSGGLFVGIISFWLVLVFLSFGLQIPQRRLSAIVLAIGVVSIASVMFVIVDLNMPYGGIFGIRSAAMRAALADMSR</sequence>